<dbReference type="Gene3D" id="2.60.200.20">
    <property type="match status" value="1"/>
</dbReference>
<dbReference type="Proteomes" id="UP000278962">
    <property type="component" value="Unassembled WGS sequence"/>
</dbReference>
<protein>
    <submittedName>
        <fullName evidence="4">FHA domain-containing protein</fullName>
    </submittedName>
</protein>
<name>A0A660L3U8_9ACTN</name>
<dbReference type="InterPro" id="IPR000253">
    <property type="entry name" value="FHA_dom"/>
</dbReference>
<dbReference type="AlphaFoldDB" id="A0A660L3U8"/>
<dbReference type="EMBL" id="RBIL01000002">
    <property type="protein sequence ID" value="RKQ88108.1"/>
    <property type="molecule type" value="Genomic_DNA"/>
</dbReference>
<dbReference type="CDD" id="cd00060">
    <property type="entry name" value="FHA"/>
    <property type="match status" value="1"/>
</dbReference>
<evidence type="ECO:0000313" key="4">
    <source>
        <dbReference type="EMBL" id="RKQ88108.1"/>
    </source>
</evidence>
<proteinExistence type="predicted"/>
<gene>
    <name evidence="4" type="ORF">C8N24_6149</name>
</gene>
<dbReference type="SMART" id="SM00240">
    <property type="entry name" value="FHA"/>
    <property type="match status" value="1"/>
</dbReference>
<evidence type="ECO:0000313" key="5">
    <source>
        <dbReference type="Proteomes" id="UP000278962"/>
    </source>
</evidence>
<evidence type="ECO:0000259" key="3">
    <source>
        <dbReference type="PROSITE" id="PS50006"/>
    </source>
</evidence>
<feature type="compositionally biased region" description="Polar residues" evidence="2">
    <location>
        <begin position="7"/>
        <end position="19"/>
    </location>
</feature>
<keyword evidence="1" id="KW-0597">Phosphoprotein</keyword>
<dbReference type="Pfam" id="PF00498">
    <property type="entry name" value="FHA"/>
    <property type="match status" value="1"/>
</dbReference>
<reference evidence="4 5" key="1">
    <citation type="submission" date="2018-10" db="EMBL/GenBank/DDBJ databases">
        <title>Genomic Encyclopedia of Archaeal and Bacterial Type Strains, Phase II (KMG-II): from individual species to whole genera.</title>
        <authorList>
            <person name="Goeker M."/>
        </authorList>
    </citation>
    <scope>NUCLEOTIDE SEQUENCE [LARGE SCALE GENOMIC DNA]</scope>
    <source>
        <strain evidence="4 5">DSM 14954</strain>
    </source>
</reference>
<dbReference type="InterPro" id="IPR050923">
    <property type="entry name" value="Cell_Proc_Reg/RNA_Proc"/>
</dbReference>
<keyword evidence="5" id="KW-1185">Reference proteome</keyword>
<feature type="domain" description="FHA" evidence="3">
    <location>
        <begin position="63"/>
        <end position="112"/>
    </location>
</feature>
<dbReference type="PROSITE" id="PS50006">
    <property type="entry name" value="FHA_DOMAIN"/>
    <property type="match status" value="1"/>
</dbReference>
<dbReference type="SUPFAM" id="SSF49879">
    <property type="entry name" value="SMAD/FHA domain"/>
    <property type="match status" value="1"/>
</dbReference>
<dbReference type="PANTHER" id="PTHR23308">
    <property type="entry name" value="NUCLEAR INHIBITOR OF PROTEIN PHOSPHATASE-1"/>
    <property type="match status" value="1"/>
</dbReference>
<dbReference type="OrthoDB" id="9815925at2"/>
<sequence length="135" mass="15032">MAIAASRPQQTEAPTQETGTLPRLEEQERRRVSLTLPRIAPGRYLAMEDGEDIMLFLLAMDNMHIGRSPGADIVLDDASVSRRHALITKRGERTMILDDRSLNGVQVNGVRVSEAELKDGDVVLVGHVTLRYVER</sequence>
<accession>A0A660L3U8</accession>
<organism evidence="4 5">
    <name type="scientific">Solirubrobacter pauli</name>
    <dbReference type="NCBI Taxonomy" id="166793"/>
    <lineage>
        <taxon>Bacteria</taxon>
        <taxon>Bacillati</taxon>
        <taxon>Actinomycetota</taxon>
        <taxon>Thermoleophilia</taxon>
        <taxon>Solirubrobacterales</taxon>
        <taxon>Solirubrobacteraceae</taxon>
        <taxon>Solirubrobacter</taxon>
    </lineage>
</organism>
<comment type="caution">
    <text evidence="4">The sequence shown here is derived from an EMBL/GenBank/DDBJ whole genome shotgun (WGS) entry which is preliminary data.</text>
</comment>
<feature type="region of interest" description="Disordered" evidence="2">
    <location>
        <begin position="1"/>
        <end position="30"/>
    </location>
</feature>
<evidence type="ECO:0000256" key="1">
    <source>
        <dbReference type="ARBA" id="ARBA00022553"/>
    </source>
</evidence>
<evidence type="ECO:0000256" key="2">
    <source>
        <dbReference type="SAM" id="MobiDB-lite"/>
    </source>
</evidence>
<dbReference type="InterPro" id="IPR008984">
    <property type="entry name" value="SMAD_FHA_dom_sf"/>
</dbReference>
<dbReference type="RefSeq" id="WP_147448058.1">
    <property type="nucleotide sequence ID" value="NZ_RBIL01000002.1"/>
</dbReference>